<dbReference type="Proteomes" id="UP000178538">
    <property type="component" value="Unassembled WGS sequence"/>
</dbReference>
<dbReference type="GO" id="GO:0004222">
    <property type="term" value="F:metalloendopeptidase activity"/>
    <property type="evidence" value="ECO:0007669"/>
    <property type="project" value="TreeGrafter"/>
</dbReference>
<dbReference type="PANTHER" id="PTHR21666:SF289">
    <property type="entry name" value="L-ALA--D-GLU ENDOPEPTIDASE"/>
    <property type="match status" value="1"/>
</dbReference>
<protein>
    <recommendedName>
        <fullName evidence="2">M23ase beta-sheet core domain-containing protein</fullName>
    </recommendedName>
</protein>
<gene>
    <name evidence="3" type="ORF">A2832_00035</name>
</gene>
<keyword evidence="1" id="KW-0732">Signal</keyword>
<evidence type="ECO:0000259" key="2">
    <source>
        <dbReference type="Pfam" id="PF01551"/>
    </source>
</evidence>
<evidence type="ECO:0000313" key="3">
    <source>
        <dbReference type="EMBL" id="OHA90962.1"/>
    </source>
</evidence>
<dbReference type="Gene3D" id="2.70.70.10">
    <property type="entry name" value="Glucose Permease (Domain IIA)"/>
    <property type="match status" value="1"/>
</dbReference>
<evidence type="ECO:0000256" key="1">
    <source>
        <dbReference type="ARBA" id="ARBA00022729"/>
    </source>
</evidence>
<evidence type="ECO:0000313" key="4">
    <source>
        <dbReference type="Proteomes" id="UP000178538"/>
    </source>
</evidence>
<dbReference type="InterPro" id="IPR011055">
    <property type="entry name" value="Dup_hybrid_motif"/>
</dbReference>
<dbReference type="InterPro" id="IPR050570">
    <property type="entry name" value="Cell_wall_metabolism_enzyme"/>
</dbReference>
<name>A0A1G2T1F4_9BACT</name>
<reference evidence="3 4" key="1">
    <citation type="journal article" date="2016" name="Nat. Commun.">
        <title>Thousands of microbial genomes shed light on interconnected biogeochemical processes in an aquifer system.</title>
        <authorList>
            <person name="Anantharaman K."/>
            <person name="Brown C.T."/>
            <person name="Hug L.A."/>
            <person name="Sharon I."/>
            <person name="Castelle C.J."/>
            <person name="Probst A.J."/>
            <person name="Thomas B.C."/>
            <person name="Singh A."/>
            <person name="Wilkins M.J."/>
            <person name="Karaoz U."/>
            <person name="Brodie E.L."/>
            <person name="Williams K.H."/>
            <person name="Hubbard S.S."/>
            <person name="Banfield J.F."/>
        </authorList>
    </citation>
    <scope>NUCLEOTIDE SEQUENCE [LARGE SCALE GENOMIC DNA]</scope>
</reference>
<dbReference type="CDD" id="cd12797">
    <property type="entry name" value="M23_peptidase"/>
    <property type="match status" value="1"/>
</dbReference>
<dbReference type="STRING" id="1802737.A2832_00035"/>
<comment type="caution">
    <text evidence="3">The sequence shown here is derived from an EMBL/GenBank/DDBJ whole genome shotgun (WGS) entry which is preliminary data.</text>
</comment>
<dbReference type="InterPro" id="IPR016047">
    <property type="entry name" value="M23ase_b-sheet_dom"/>
</dbReference>
<organism evidence="3 4">
    <name type="scientific">Candidatus Zambryskibacteria bacterium RIFCSPHIGHO2_01_FULL_44_22b</name>
    <dbReference type="NCBI Taxonomy" id="1802737"/>
    <lineage>
        <taxon>Bacteria</taxon>
        <taxon>Candidatus Zambryskiibacteriota</taxon>
    </lineage>
</organism>
<proteinExistence type="predicted"/>
<dbReference type="Pfam" id="PF01551">
    <property type="entry name" value="Peptidase_M23"/>
    <property type="match status" value="1"/>
</dbReference>
<accession>A0A1G2T1F4</accession>
<dbReference type="AlphaFoldDB" id="A0A1G2T1F4"/>
<sequence length="308" mass="33734">MRVVLIVIVIAAVSGFYFLKPEASPGSAAVNAPVVIEQENMPEEIPEISVSILPEKVIQGEPVLVTVNGTQVIKSITFENKRLNVFNNEGKLQVLIGIDLRKVGGKYPLVVTLLDGTVIKKDITVGERVIVKEQFHIPDNFGGDTPESEKKLISTLVQEGVIINSIPTDDKKLWEGEFRYPLEAPIVVTDVYGYSRLTGASTIAHKGTDFRAAVGTPVYAMNTGTARYTGYLRNYGHTIVLDHGFGLQTIYMHLSEVLVKNGDSVEKGELMGKSGDTGYVFGPHLHLSVKIDHISIDPMKFMELLGNK</sequence>
<dbReference type="SUPFAM" id="SSF51261">
    <property type="entry name" value="Duplicated hybrid motif"/>
    <property type="match status" value="1"/>
</dbReference>
<dbReference type="PANTHER" id="PTHR21666">
    <property type="entry name" value="PEPTIDASE-RELATED"/>
    <property type="match status" value="1"/>
</dbReference>
<feature type="domain" description="M23ase beta-sheet core" evidence="2">
    <location>
        <begin position="205"/>
        <end position="298"/>
    </location>
</feature>
<dbReference type="EMBL" id="MHVG01000011">
    <property type="protein sequence ID" value="OHA90962.1"/>
    <property type="molecule type" value="Genomic_DNA"/>
</dbReference>